<dbReference type="AlphaFoldDB" id="S2KJ57"/>
<dbReference type="EMBL" id="KE123900">
    <property type="protein sequence ID" value="EPB92460.1"/>
    <property type="molecule type" value="Genomic_DNA"/>
</dbReference>
<dbReference type="InParanoid" id="S2KJ57"/>
<reference evidence="2" key="1">
    <citation type="submission" date="2013-05" db="EMBL/GenBank/DDBJ databases">
        <title>The Genome sequence of Mucor circinelloides f. circinelloides 1006PhL.</title>
        <authorList>
            <consortium name="The Broad Institute Genomics Platform"/>
            <person name="Cuomo C."/>
            <person name="Earl A."/>
            <person name="Findley K."/>
            <person name="Lee S.C."/>
            <person name="Walker B."/>
            <person name="Young S."/>
            <person name="Zeng Q."/>
            <person name="Gargeya S."/>
            <person name="Fitzgerald M."/>
            <person name="Haas B."/>
            <person name="Abouelleil A."/>
            <person name="Allen A.W."/>
            <person name="Alvarado L."/>
            <person name="Arachchi H.M."/>
            <person name="Berlin A.M."/>
            <person name="Chapman S.B."/>
            <person name="Gainer-Dewar J."/>
            <person name="Goldberg J."/>
            <person name="Griggs A."/>
            <person name="Gujja S."/>
            <person name="Hansen M."/>
            <person name="Howarth C."/>
            <person name="Imamovic A."/>
            <person name="Ireland A."/>
            <person name="Larimer J."/>
            <person name="McCowan C."/>
            <person name="Murphy C."/>
            <person name="Pearson M."/>
            <person name="Poon T.W."/>
            <person name="Priest M."/>
            <person name="Roberts A."/>
            <person name="Saif S."/>
            <person name="Shea T."/>
            <person name="Sisk P."/>
            <person name="Sykes S."/>
            <person name="Wortman J."/>
            <person name="Nusbaum C."/>
            <person name="Birren B."/>
        </authorList>
    </citation>
    <scope>NUCLEOTIDE SEQUENCE [LARGE SCALE GENOMIC DNA]</scope>
    <source>
        <strain evidence="2">1006PhL</strain>
    </source>
</reference>
<evidence type="ECO:0000313" key="1">
    <source>
        <dbReference type="EMBL" id="EPB92460.1"/>
    </source>
</evidence>
<name>S2KJ57_MUCC1</name>
<accession>S2KJ57</accession>
<dbReference type="Proteomes" id="UP000014254">
    <property type="component" value="Unassembled WGS sequence"/>
</dbReference>
<gene>
    <name evidence="1" type="ORF">HMPREF1544_00758</name>
</gene>
<proteinExistence type="predicted"/>
<sequence length="80" mass="9367">MKELRAAVKEAWFEASGKKVAPSWKKVFERERNRQDDMYGIVEWPENITRPHTGSNVRYKIDTDSLSTENSKTIRGGFQY</sequence>
<keyword evidence="2" id="KW-1185">Reference proteome</keyword>
<protein>
    <submittedName>
        <fullName evidence="1">Uncharacterized protein</fullName>
    </submittedName>
</protein>
<organism evidence="1 2">
    <name type="scientific">Mucor circinelloides f. circinelloides (strain 1006PhL)</name>
    <name type="common">Mucormycosis agent</name>
    <name type="synonym">Calyptromyces circinelloides</name>
    <dbReference type="NCBI Taxonomy" id="1220926"/>
    <lineage>
        <taxon>Eukaryota</taxon>
        <taxon>Fungi</taxon>
        <taxon>Fungi incertae sedis</taxon>
        <taxon>Mucoromycota</taxon>
        <taxon>Mucoromycotina</taxon>
        <taxon>Mucoromycetes</taxon>
        <taxon>Mucorales</taxon>
        <taxon>Mucorineae</taxon>
        <taxon>Mucoraceae</taxon>
        <taxon>Mucor</taxon>
    </lineage>
</organism>
<evidence type="ECO:0000313" key="2">
    <source>
        <dbReference type="Proteomes" id="UP000014254"/>
    </source>
</evidence>
<dbReference type="VEuPathDB" id="FungiDB:HMPREF1544_00758"/>
<dbReference type="OrthoDB" id="10302435at2759"/>